<gene>
    <name evidence="1" type="ORF">EVG20_g9155</name>
</gene>
<comment type="caution">
    <text evidence="1">The sequence shown here is derived from an EMBL/GenBank/DDBJ whole genome shotgun (WGS) entry which is preliminary data.</text>
</comment>
<dbReference type="Proteomes" id="UP000298327">
    <property type="component" value="Unassembled WGS sequence"/>
</dbReference>
<organism evidence="1 2">
    <name type="scientific">Dentipellis fragilis</name>
    <dbReference type="NCBI Taxonomy" id="205917"/>
    <lineage>
        <taxon>Eukaryota</taxon>
        <taxon>Fungi</taxon>
        <taxon>Dikarya</taxon>
        <taxon>Basidiomycota</taxon>
        <taxon>Agaricomycotina</taxon>
        <taxon>Agaricomycetes</taxon>
        <taxon>Russulales</taxon>
        <taxon>Hericiaceae</taxon>
        <taxon>Dentipellis</taxon>
    </lineage>
</organism>
<keyword evidence="2" id="KW-1185">Reference proteome</keyword>
<reference evidence="1 2" key="1">
    <citation type="submission" date="2019-02" db="EMBL/GenBank/DDBJ databases">
        <title>Genome sequencing of the rare red list fungi Dentipellis fragilis.</title>
        <authorList>
            <person name="Buettner E."/>
            <person name="Kellner H."/>
        </authorList>
    </citation>
    <scope>NUCLEOTIDE SEQUENCE [LARGE SCALE GENOMIC DNA]</scope>
    <source>
        <strain evidence="1 2">DSM 105465</strain>
    </source>
</reference>
<sequence>MLIFWSFKAFYFESQGHPDERKNSHRQLPVTVFLACNTPSHSLPLLSFSLRSPIPACTCIACQPRSRARTRSRRLIRMVDGREVGWDEYRGTSSSCLHARASARPHLRPPIRRTAPYDVTLCPATSPFALRPTTSPLSPCMCSHCSPPRRPRQLLPLLPVHPLLYPSSPARPCSHFCTRAVLLCPRRASPSSPSSPSHLHPRHRHHATSFVVRSRAPSTCAWGPVPRLVSSFSPIALILAHLPLSPVSTRGCGCPPACVRSRPPALSRALLPCPPSPSALVPICPWDTCDSLSRSRMLVCTRTFAVAFSHSCHPDDA</sequence>
<evidence type="ECO:0000313" key="1">
    <source>
        <dbReference type="EMBL" id="TFY55881.1"/>
    </source>
</evidence>
<proteinExistence type="predicted"/>
<accession>A0A4Y9Y399</accession>
<name>A0A4Y9Y399_9AGAM</name>
<evidence type="ECO:0000313" key="2">
    <source>
        <dbReference type="Proteomes" id="UP000298327"/>
    </source>
</evidence>
<protein>
    <submittedName>
        <fullName evidence="1">Uncharacterized protein</fullName>
    </submittedName>
</protein>
<dbReference type="EMBL" id="SEOQ01000877">
    <property type="protein sequence ID" value="TFY55881.1"/>
    <property type="molecule type" value="Genomic_DNA"/>
</dbReference>
<dbReference type="AlphaFoldDB" id="A0A4Y9Y399"/>